<evidence type="ECO:0000313" key="2">
    <source>
        <dbReference type="Proteomes" id="UP000027238"/>
    </source>
</evidence>
<evidence type="ECO:0000313" key="1">
    <source>
        <dbReference type="EMBL" id="KDN60065.1"/>
    </source>
</evidence>
<dbReference type="EMBL" id="JMSE01001551">
    <property type="protein sequence ID" value="KDN60065.1"/>
    <property type="molecule type" value="Genomic_DNA"/>
</dbReference>
<gene>
    <name evidence="1" type="ORF">CSUB01_08871</name>
</gene>
<dbReference type="Proteomes" id="UP000027238">
    <property type="component" value="Unassembled WGS sequence"/>
</dbReference>
<dbReference type="AlphaFoldDB" id="A0A066X211"/>
<proteinExistence type="predicted"/>
<name>A0A066X211_COLSU</name>
<dbReference type="HOGENOM" id="CLU_2223131_0_0_1"/>
<keyword evidence="2" id="KW-1185">Reference proteome</keyword>
<protein>
    <submittedName>
        <fullName evidence="1">Uncharacterized protein</fullName>
    </submittedName>
</protein>
<sequence length="106" mass="11764">MLRTLTDLPINNDAVDPFIRVESEQIQAAVEFEHRSNGLPIVAQVLAVLPIDRTGRLAHHRRQVFNTILFALFPSGESSSLAAQWGFLAATWLYNFSFSSICGPPP</sequence>
<reference evidence="2" key="1">
    <citation type="journal article" date="2014" name="Genome Announc.">
        <title>Draft genome sequence of Colletotrichum sublineola, a destructive pathogen of cultivated sorghum.</title>
        <authorList>
            <person name="Baroncelli R."/>
            <person name="Sanz-Martin J.M."/>
            <person name="Rech G.E."/>
            <person name="Sukno S.A."/>
            <person name="Thon M.R."/>
        </authorList>
    </citation>
    <scope>NUCLEOTIDE SEQUENCE [LARGE SCALE GENOMIC DNA]</scope>
    <source>
        <strain evidence="2">TX430BB</strain>
    </source>
</reference>
<accession>A0A066X211</accession>
<dbReference type="OrthoDB" id="6612291at2759"/>
<organism evidence="1 2">
    <name type="scientific">Colletotrichum sublineola</name>
    <name type="common">Sorghum anthracnose fungus</name>
    <dbReference type="NCBI Taxonomy" id="1173701"/>
    <lineage>
        <taxon>Eukaryota</taxon>
        <taxon>Fungi</taxon>
        <taxon>Dikarya</taxon>
        <taxon>Ascomycota</taxon>
        <taxon>Pezizomycotina</taxon>
        <taxon>Sordariomycetes</taxon>
        <taxon>Hypocreomycetidae</taxon>
        <taxon>Glomerellales</taxon>
        <taxon>Glomerellaceae</taxon>
        <taxon>Colletotrichum</taxon>
        <taxon>Colletotrichum graminicola species complex</taxon>
    </lineage>
</organism>
<comment type="caution">
    <text evidence="1">The sequence shown here is derived from an EMBL/GenBank/DDBJ whole genome shotgun (WGS) entry which is preliminary data.</text>
</comment>